<dbReference type="InterPro" id="IPR009060">
    <property type="entry name" value="UBA-like_sf"/>
</dbReference>
<dbReference type="EMBL" id="JH993022">
    <property type="protein sequence ID" value="EKX41686.1"/>
    <property type="molecule type" value="Genomic_DNA"/>
</dbReference>
<evidence type="ECO:0000256" key="1">
    <source>
        <dbReference type="ARBA" id="ARBA00004229"/>
    </source>
</evidence>
<feature type="compositionally biased region" description="Acidic residues" evidence="2">
    <location>
        <begin position="99"/>
        <end position="108"/>
    </location>
</feature>
<dbReference type="AlphaFoldDB" id="L1IZL4"/>
<evidence type="ECO:0000313" key="7">
    <source>
        <dbReference type="Proteomes" id="UP000011087"/>
    </source>
</evidence>
<dbReference type="GO" id="GO:0009507">
    <property type="term" value="C:chloroplast"/>
    <property type="evidence" value="ECO:0007669"/>
    <property type="project" value="UniProtKB-SubCell"/>
</dbReference>
<feature type="compositionally biased region" description="Basic and acidic residues" evidence="2">
    <location>
        <begin position="81"/>
        <end position="98"/>
    </location>
</feature>
<feature type="domain" description="EF-hand" evidence="4">
    <location>
        <begin position="1"/>
        <end position="33"/>
    </location>
</feature>
<dbReference type="PROSITE" id="PS50030">
    <property type="entry name" value="UBA"/>
    <property type="match status" value="1"/>
</dbReference>
<dbReference type="PANTHER" id="PTHR47396:SF1">
    <property type="entry name" value="ATP-DEPENDENT HELICASE IRC3-RELATED"/>
    <property type="match status" value="1"/>
</dbReference>
<accession>L1IZL4</accession>
<dbReference type="OrthoDB" id="10254363at2759"/>
<keyword evidence="7" id="KW-1185">Reference proteome</keyword>
<dbReference type="HOGENOM" id="CLU_425458_0_0_1"/>
<feature type="compositionally biased region" description="Acidic residues" evidence="2">
    <location>
        <begin position="71"/>
        <end position="80"/>
    </location>
</feature>
<reference evidence="5 7" key="1">
    <citation type="journal article" date="2012" name="Nature">
        <title>Algal genomes reveal evolutionary mosaicism and the fate of nucleomorphs.</title>
        <authorList>
            <consortium name="DOE Joint Genome Institute"/>
            <person name="Curtis B.A."/>
            <person name="Tanifuji G."/>
            <person name="Burki F."/>
            <person name="Gruber A."/>
            <person name="Irimia M."/>
            <person name="Maruyama S."/>
            <person name="Arias M.C."/>
            <person name="Ball S.G."/>
            <person name="Gile G.H."/>
            <person name="Hirakawa Y."/>
            <person name="Hopkins J.F."/>
            <person name="Kuo A."/>
            <person name="Rensing S.A."/>
            <person name="Schmutz J."/>
            <person name="Symeonidi A."/>
            <person name="Elias M."/>
            <person name="Eveleigh R.J."/>
            <person name="Herman E.K."/>
            <person name="Klute M.J."/>
            <person name="Nakayama T."/>
            <person name="Obornik M."/>
            <person name="Reyes-Prieto A."/>
            <person name="Armbrust E.V."/>
            <person name="Aves S.J."/>
            <person name="Beiko R.G."/>
            <person name="Coutinho P."/>
            <person name="Dacks J.B."/>
            <person name="Durnford D.G."/>
            <person name="Fast N.M."/>
            <person name="Green B.R."/>
            <person name="Grisdale C.J."/>
            <person name="Hempel F."/>
            <person name="Henrissat B."/>
            <person name="Hoppner M.P."/>
            <person name="Ishida K."/>
            <person name="Kim E."/>
            <person name="Koreny L."/>
            <person name="Kroth P.G."/>
            <person name="Liu Y."/>
            <person name="Malik S.B."/>
            <person name="Maier U.G."/>
            <person name="McRose D."/>
            <person name="Mock T."/>
            <person name="Neilson J.A."/>
            <person name="Onodera N.T."/>
            <person name="Poole A.M."/>
            <person name="Pritham E.J."/>
            <person name="Richards T.A."/>
            <person name="Rocap G."/>
            <person name="Roy S.W."/>
            <person name="Sarai C."/>
            <person name="Schaack S."/>
            <person name="Shirato S."/>
            <person name="Slamovits C.H."/>
            <person name="Spencer D.F."/>
            <person name="Suzuki S."/>
            <person name="Worden A.Z."/>
            <person name="Zauner S."/>
            <person name="Barry K."/>
            <person name="Bell C."/>
            <person name="Bharti A.K."/>
            <person name="Crow J.A."/>
            <person name="Grimwood J."/>
            <person name="Kramer R."/>
            <person name="Lindquist E."/>
            <person name="Lucas S."/>
            <person name="Salamov A."/>
            <person name="McFadden G.I."/>
            <person name="Lane C.E."/>
            <person name="Keeling P.J."/>
            <person name="Gray M.W."/>
            <person name="Grigoriev I.V."/>
            <person name="Archibald J.M."/>
        </authorList>
    </citation>
    <scope>NUCLEOTIDE SEQUENCE</scope>
    <source>
        <strain evidence="5 7">CCMP2712</strain>
    </source>
</reference>
<dbReference type="Pfam" id="PF00271">
    <property type="entry name" value="Helicase_C"/>
    <property type="match status" value="1"/>
</dbReference>
<dbReference type="SMART" id="SM00165">
    <property type="entry name" value="UBA"/>
    <property type="match status" value="1"/>
</dbReference>
<dbReference type="RefSeq" id="XP_005828666.1">
    <property type="nucleotide sequence ID" value="XM_005828609.1"/>
</dbReference>
<feature type="domain" description="UBA" evidence="3">
    <location>
        <begin position="263"/>
        <end position="303"/>
    </location>
</feature>
<evidence type="ECO:0000313" key="5">
    <source>
        <dbReference type="EMBL" id="EKX41686.1"/>
    </source>
</evidence>
<dbReference type="PROSITE" id="PS50222">
    <property type="entry name" value="EF_HAND_2"/>
    <property type="match status" value="1"/>
</dbReference>
<feature type="compositionally biased region" description="Basic and acidic residues" evidence="2">
    <location>
        <begin position="29"/>
        <end position="69"/>
    </location>
</feature>
<dbReference type="GO" id="GO:0005509">
    <property type="term" value="F:calcium ion binding"/>
    <property type="evidence" value="ECO:0007669"/>
    <property type="project" value="InterPro"/>
</dbReference>
<dbReference type="Gene3D" id="3.40.50.300">
    <property type="entry name" value="P-loop containing nucleotide triphosphate hydrolases"/>
    <property type="match status" value="1"/>
</dbReference>
<dbReference type="EnsemblProtists" id="EKX41686">
    <property type="protein sequence ID" value="EKX41686"/>
    <property type="gene ID" value="GUITHDRAFT_141921"/>
</dbReference>
<dbReference type="PaxDb" id="55529-EKX41686"/>
<dbReference type="GO" id="GO:0005829">
    <property type="term" value="C:cytosol"/>
    <property type="evidence" value="ECO:0007669"/>
    <property type="project" value="TreeGrafter"/>
</dbReference>
<reference evidence="6" key="3">
    <citation type="submission" date="2016-03" db="UniProtKB">
        <authorList>
            <consortium name="EnsemblProtists"/>
        </authorList>
    </citation>
    <scope>IDENTIFICATION</scope>
</reference>
<dbReference type="InterPro" id="IPR015940">
    <property type="entry name" value="UBA"/>
</dbReference>
<evidence type="ECO:0000259" key="4">
    <source>
        <dbReference type="PROSITE" id="PS50222"/>
    </source>
</evidence>
<dbReference type="Proteomes" id="UP000011087">
    <property type="component" value="Unassembled WGS sequence"/>
</dbReference>
<dbReference type="InterPro" id="IPR027417">
    <property type="entry name" value="P-loop_NTPase"/>
</dbReference>
<proteinExistence type="predicted"/>
<sequence length="644" mass="72774">MRLESFVDIFNANGDGCIDDEELEDLLDRMEGKKQAAGKERLHEDENERGTAEGAEPKLASESESHQELDIIPDSEEEEDKQEKEQERQQEQEQKQEQDQDVIPDSQEEEARAADGDEKQDAHAPAEPSSPPFSCTMLVTSDLDTAFPPMKNERFSPSPFQVALLQHVEQVRGHLSHQVGLLVMATALGKTIFCILDIERQLKRREAEQGEGGEQDEDVRFQQGHEEAHQDGLRADEEGAFEERGSDAVLPWRVVTEVDREIPVKQEHLELILPLGFPEVSCRRALQVRDHDPHAAIDWLLSLQEGKVWEELKDNREGEQRGKRRAGGHFLPDTRGGMKLTCSKRSKSEGGSRLIDLKGRRAMPLCKHFTFLFLVHTRAIRDAAYEKFQRHFVSLGYDRASFLNVSEHLGKGQLPEEVESYLKIFETIRQSSNLTYCLGMTATLRHRSDPQGEDLKKLFKGVLYIDFSWISAKSLGFFPSVEYLEALPTLHNGADAKTYAQLHVDPLTLARHRRSLTPDNIVRTIFAYQTAREVSRLLNRSESHDAGGLRHLAMSAHYKQGGRAERNVAKFASRPAAGMAHALVTISMLNEGYDCPGVDFVVLARVTDSEIVFAQQMGRGLRRDTSDPSKEVTILDLALNLRRR</sequence>
<dbReference type="InterPro" id="IPR001650">
    <property type="entry name" value="Helicase_C-like"/>
</dbReference>
<dbReference type="InterPro" id="IPR002048">
    <property type="entry name" value="EF_hand_dom"/>
</dbReference>
<dbReference type="SUPFAM" id="SSF52540">
    <property type="entry name" value="P-loop containing nucleoside triphosphate hydrolases"/>
    <property type="match status" value="1"/>
</dbReference>
<dbReference type="PANTHER" id="PTHR47396">
    <property type="entry name" value="TYPE I RESTRICTION ENZYME ECOKI R PROTEIN"/>
    <property type="match status" value="1"/>
</dbReference>
<protein>
    <submittedName>
        <fullName evidence="5 6">Uncharacterized protein</fullName>
    </submittedName>
</protein>
<dbReference type="Gene3D" id="1.10.8.10">
    <property type="entry name" value="DNA helicase RuvA subunit, C-terminal domain"/>
    <property type="match status" value="1"/>
</dbReference>
<dbReference type="InterPro" id="IPR050742">
    <property type="entry name" value="Helicase_Restrict-Modif_Enz"/>
</dbReference>
<evidence type="ECO:0000256" key="2">
    <source>
        <dbReference type="SAM" id="MobiDB-lite"/>
    </source>
</evidence>
<dbReference type="GeneID" id="17298306"/>
<feature type="region of interest" description="Disordered" evidence="2">
    <location>
        <begin position="29"/>
        <end position="137"/>
    </location>
</feature>
<gene>
    <name evidence="5" type="ORF">GUITHDRAFT_141921</name>
</gene>
<name>L1IZL4_GUITC</name>
<reference evidence="7" key="2">
    <citation type="submission" date="2012-11" db="EMBL/GenBank/DDBJ databases">
        <authorList>
            <person name="Kuo A."/>
            <person name="Curtis B.A."/>
            <person name="Tanifuji G."/>
            <person name="Burki F."/>
            <person name="Gruber A."/>
            <person name="Irimia M."/>
            <person name="Maruyama S."/>
            <person name="Arias M.C."/>
            <person name="Ball S.G."/>
            <person name="Gile G.H."/>
            <person name="Hirakawa Y."/>
            <person name="Hopkins J.F."/>
            <person name="Rensing S.A."/>
            <person name="Schmutz J."/>
            <person name="Symeonidi A."/>
            <person name="Elias M."/>
            <person name="Eveleigh R.J."/>
            <person name="Herman E.K."/>
            <person name="Klute M.J."/>
            <person name="Nakayama T."/>
            <person name="Obornik M."/>
            <person name="Reyes-Prieto A."/>
            <person name="Armbrust E.V."/>
            <person name="Aves S.J."/>
            <person name="Beiko R.G."/>
            <person name="Coutinho P."/>
            <person name="Dacks J.B."/>
            <person name="Durnford D.G."/>
            <person name="Fast N.M."/>
            <person name="Green B.R."/>
            <person name="Grisdale C."/>
            <person name="Hempe F."/>
            <person name="Henrissat B."/>
            <person name="Hoppner M.P."/>
            <person name="Ishida K.-I."/>
            <person name="Kim E."/>
            <person name="Koreny L."/>
            <person name="Kroth P.G."/>
            <person name="Liu Y."/>
            <person name="Malik S.-B."/>
            <person name="Maier U.G."/>
            <person name="McRose D."/>
            <person name="Mock T."/>
            <person name="Neilson J.A."/>
            <person name="Onodera N.T."/>
            <person name="Poole A.M."/>
            <person name="Pritham E.J."/>
            <person name="Richards T.A."/>
            <person name="Rocap G."/>
            <person name="Roy S.W."/>
            <person name="Sarai C."/>
            <person name="Schaack S."/>
            <person name="Shirato S."/>
            <person name="Slamovits C.H."/>
            <person name="Spencer D.F."/>
            <person name="Suzuki S."/>
            <person name="Worden A.Z."/>
            <person name="Zauner S."/>
            <person name="Barry K."/>
            <person name="Bell C."/>
            <person name="Bharti A.K."/>
            <person name="Crow J.A."/>
            <person name="Grimwood J."/>
            <person name="Kramer R."/>
            <person name="Lindquist E."/>
            <person name="Lucas S."/>
            <person name="Salamov A."/>
            <person name="McFadden G.I."/>
            <person name="Lane C.E."/>
            <person name="Keeling P.J."/>
            <person name="Gray M.W."/>
            <person name="Grigoriev I.V."/>
            <person name="Archibald J.M."/>
        </authorList>
    </citation>
    <scope>NUCLEOTIDE SEQUENCE</scope>
    <source>
        <strain evidence="7">CCMP2712</strain>
    </source>
</reference>
<dbReference type="KEGG" id="gtt:GUITHDRAFT_141921"/>
<evidence type="ECO:0000259" key="3">
    <source>
        <dbReference type="PROSITE" id="PS50030"/>
    </source>
</evidence>
<organism evidence="5">
    <name type="scientific">Guillardia theta (strain CCMP2712)</name>
    <name type="common">Cryptophyte</name>
    <dbReference type="NCBI Taxonomy" id="905079"/>
    <lineage>
        <taxon>Eukaryota</taxon>
        <taxon>Cryptophyceae</taxon>
        <taxon>Pyrenomonadales</taxon>
        <taxon>Geminigeraceae</taxon>
        <taxon>Guillardia</taxon>
    </lineage>
</organism>
<comment type="subcellular location">
    <subcellularLocation>
        <location evidence="1">Plastid</location>
        <location evidence="1">Chloroplast</location>
    </subcellularLocation>
</comment>
<dbReference type="SUPFAM" id="SSF46934">
    <property type="entry name" value="UBA-like"/>
    <property type="match status" value="1"/>
</dbReference>
<feature type="compositionally biased region" description="Basic and acidic residues" evidence="2">
    <location>
        <begin position="109"/>
        <end position="124"/>
    </location>
</feature>
<evidence type="ECO:0000313" key="6">
    <source>
        <dbReference type="EnsemblProtists" id="EKX41686"/>
    </source>
</evidence>